<name>A0AA39NHE2_9AGAR</name>
<dbReference type="Pfam" id="PF00574">
    <property type="entry name" value="CLP_protease"/>
    <property type="match status" value="1"/>
</dbReference>
<reference evidence="1" key="1">
    <citation type="submission" date="2023-06" db="EMBL/GenBank/DDBJ databases">
        <authorList>
            <consortium name="Lawrence Berkeley National Laboratory"/>
            <person name="Ahrendt S."/>
            <person name="Sahu N."/>
            <person name="Indic B."/>
            <person name="Wong-Bajracharya J."/>
            <person name="Merenyi Z."/>
            <person name="Ke H.-M."/>
            <person name="Monk M."/>
            <person name="Kocsube S."/>
            <person name="Drula E."/>
            <person name="Lipzen A."/>
            <person name="Balint B."/>
            <person name="Henrissat B."/>
            <person name="Andreopoulos B."/>
            <person name="Martin F.M."/>
            <person name="Harder C.B."/>
            <person name="Rigling D."/>
            <person name="Ford K.L."/>
            <person name="Foster G.D."/>
            <person name="Pangilinan J."/>
            <person name="Papanicolaou A."/>
            <person name="Barry K."/>
            <person name="LaButti K."/>
            <person name="Viragh M."/>
            <person name="Koriabine M."/>
            <person name="Yan M."/>
            <person name="Riley R."/>
            <person name="Champramary S."/>
            <person name="Plett K.L."/>
            <person name="Tsai I.J."/>
            <person name="Slot J."/>
            <person name="Sipos G."/>
            <person name="Plett J."/>
            <person name="Nagy L.G."/>
            <person name="Grigoriev I.V."/>
        </authorList>
    </citation>
    <scope>NUCLEOTIDE SEQUENCE</scope>
    <source>
        <strain evidence="1">ICMP 16352</strain>
    </source>
</reference>
<organism evidence="1 2">
    <name type="scientific">Armillaria novae-zelandiae</name>
    <dbReference type="NCBI Taxonomy" id="153914"/>
    <lineage>
        <taxon>Eukaryota</taxon>
        <taxon>Fungi</taxon>
        <taxon>Dikarya</taxon>
        <taxon>Basidiomycota</taxon>
        <taxon>Agaricomycotina</taxon>
        <taxon>Agaricomycetes</taxon>
        <taxon>Agaricomycetidae</taxon>
        <taxon>Agaricales</taxon>
        <taxon>Marasmiineae</taxon>
        <taxon>Physalacriaceae</taxon>
        <taxon>Armillaria</taxon>
    </lineage>
</organism>
<dbReference type="InterPro" id="IPR023562">
    <property type="entry name" value="ClpP/TepA"/>
</dbReference>
<dbReference type="Gene3D" id="3.90.226.10">
    <property type="entry name" value="2-enoyl-CoA Hydratase, Chain A, domain 1"/>
    <property type="match status" value="1"/>
</dbReference>
<evidence type="ECO:0000313" key="1">
    <source>
        <dbReference type="EMBL" id="KAK0465665.1"/>
    </source>
</evidence>
<sequence length="115" mass="12762">MVWCTEPNRACSLPTESILHIRDTHSTLIVAQVLFLDTEVTSKLIHVCIQSPGSRHGVTAGLTIHYIPSSQSILHIQHIKICTHGQPTLRRSQHGFFHTICGGKAQTPPYRMLAS</sequence>
<keyword evidence="2" id="KW-1185">Reference proteome</keyword>
<comment type="caution">
    <text evidence="1">The sequence shown here is derived from an EMBL/GenBank/DDBJ whole genome shotgun (WGS) entry which is preliminary data.</text>
</comment>
<evidence type="ECO:0000313" key="2">
    <source>
        <dbReference type="Proteomes" id="UP001175227"/>
    </source>
</evidence>
<gene>
    <name evidence="1" type="ORF">IW261DRAFT_1523606</name>
</gene>
<dbReference type="AlphaFoldDB" id="A0AA39NHE2"/>
<accession>A0AA39NHE2</accession>
<proteinExistence type="predicted"/>
<dbReference type="Proteomes" id="UP001175227">
    <property type="component" value="Unassembled WGS sequence"/>
</dbReference>
<protein>
    <submittedName>
        <fullName evidence="1">Uncharacterized protein</fullName>
    </submittedName>
</protein>
<dbReference type="EMBL" id="JAUEPR010000095">
    <property type="protein sequence ID" value="KAK0465665.1"/>
    <property type="molecule type" value="Genomic_DNA"/>
</dbReference>